<keyword evidence="3" id="KW-1003">Cell membrane</keyword>
<dbReference type="RefSeq" id="WP_145431084.1">
    <property type="nucleotide sequence ID" value="NZ_CP036339.1"/>
</dbReference>
<feature type="transmembrane region" description="Helical" evidence="9">
    <location>
        <begin position="275"/>
        <end position="295"/>
    </location>
</feature>
<keyword evidence="8 9" id="KW-0472">Membrane</keyword>
<dbReference type="Gene3D" id="1.20.1560.10">
    <property type="entry name" value="ABC transporter type 1, transmembrane domain"/>
    <property type="match status" value="1"/>
</dbReference>
<evidence type="ECO:0000313" key="12">
    <source>
        <dbReference type="EMBL" id="QDT71648.1"/>
    </source>
</evidence>
<evidence type="ECO:0000256" key="1">
    <source>
        <dbReference type="ARBA" id="ARBA00004651"/>
    </source>
</evidence>
<dbReference type="PROSITE" id="PS50929">
    <property type="entry name" value="ABC_TM1F"/>
    <property type="match status" value="1"/>
</dbReference>
<dbReference type="CDD" id="cd18564">
    <property type="entry name" value="ABC_6TM_exporter_like"/>
    <property type="match status" value="1"/>
</dbReference>
<feature type="transmembrane region" description="Helical" evidence="9">
    <location>
        <begin position="83"/>
        <end position="101"/>
    </location>
</feature>
<dbReference type="Gene3D" id="3.40.50.300">
    <property type="entry name" value="P-loop containing nucleotide triphosphate hydrolases"/>
    <property type="match status" value="1"/>
</dbReference>
<feature type="transmembrane region" description="Helical" evidence="9">
    <location>
        <begin position="31"/>
        <end position="48"/>
    </location>
</feature>
<keyword evidence="12" id="KW-0378">Hydrolase</keyword>
<dbReference type="GO" id="GO:0005886">
    <property type="term" value="C:plasma membrane"/>
    <property type="evidence" value="ECO:0007669"/>
    <property type="project" value="UniProtKB-SubCell"/>
</dbReference>
<dbReference type="GO" id="GO:0016887">
    <property type="term" value="F:ATP hydrolysis activity"/>
    <property type="evidence" value="ECO:0007669"/>
    <property type="project" value="InterPro"/>
</dbReference>
<keyword evidence="2" id="KW-0813">Transport</keyword>
<dbReference type="Pfam" id="PF00005">
    <property type="entry name" value="ABC_tran"/>
    <property type="match status" value="1"/>
</dbReference>
<dbReference type="GO" id="GO:0015421">
    <property type="term" value="F:ABC-type oligopeptide transporter activity"/>
    <property type="evidence" value="ECO:0007669"/>
    <property type="project" value="TreeGrafter"/>
</dbReference>
<dbReference type="OrthoDB" id="9762778at2"/>
<dbReference type="EMBL" id="CP036339">
    <property type="protein sequence ID" value="QDT71648.1"/>
    <property type="molecule type" value="Genomic_DNA"/>
</dbReference>
<evidence type="ECO:0000256" key="5">
    <source>
        <dbReference type="ARBA" id="ARBA00022741"/>
    </source>
</evidence>
<comment type="subcellular location">
    <subcellularLocation>
        <location evidence="1">Cell membrane</location>
        <topology evidence="1">Multi-pass membrane protein</topology>
    </subcellularLocation>
</comment>
<dbReference type="InterPro" id="IPR017871">
    <property type="entry name" value="ABC_transporter-like_CS"/>
</dbReference>
<dbReference type="PANTHER" id="PTHR43394:SF1">
    <property type="entry name" value="ATP-BINDING CASSETTE SUB-FAMILY B MEMBER 10, MITOCHONDRIAL"/>
    <property type="match status" value="1"/>
</dbReference>
<keyword evidence="4 9" id="KW-0812">Transmembrane</keyword>
<sequence>MSRPKNIRDGAPRFFGVLKVFAPEVLRERRLAGAAITALVLSTLLRVIEPWPIKVVLDLIAGESPRGNGFLAASVAHLEPTTVLIVAGVALVFLTGLRAMFDYLRTVGFAVASNRVMGRLRTDLYRHLQRLSLSFHDQARGGDLLVRVTGDVKMLGDVTVTALLPLLASLMLLAAMFAVMVAMNWKLTLLVLSLLPLSGIATVRIGRRIHEAARKQRSRESRMAATVAQSMAAVKVVQALSLEAKFEEEFAGSNRHDLREGAKTQRLSARLERSIDVLVALATALVLWVGGSMVLRAELSIGELWLFLTYMKRAMQPLQDFAKYAGRLAKAVAAGERIVDILERSPDVKDLPDASVAPPFRGLIKFEHVRFAYSQDRPLFEDLNLEVRPGRRIAVVGSSGSGKSTLISMLLRLYDVNDGRITIDGHDIRSLTLTSLRSQIGVVLQDTILFAATVEQNIAFGVADATPEQVRVAAQLANAESFVSRLPQGYATPLGERGVNLSHGQRQRIAIARAAIRKTPILLLDEPTTGLDQRNEHRVSEALERLALGRTTILATHDYRRAASSDEIIVVDRGRIIEQGTHADLMEVAGAYAHGYRLQHESSSRQTGEQTYVAYGR</sequence>
<evidence type="ECO:0000259" key="11">
    <source>
        <dbReference type="PROSITE" id="PS50929"/>
    </source>
</evidence>
<evidence type="ECO:0000256" key="2">
    <source>
        <dbReference type="ARBA" id="ARBA00022448"/>
    </source>
</evidence>
<dbReference type="KEGG" id="llh:I41_08080"/>
<feature type="domain" description="ABC transporter" evidence="10">
    <location>
        <begin position="364"/>
        <end position="598"/>
    </location>
</feature>
<dbReference type="Pfam" id="PF00664">
    <property type="entry name" value="ABC_membrane"/>
    <property type="match status" value="1"/>
</dbReference>
<dbReference type="EC" id="3.6.3.-" evidence="12"/>
<dbReference type="SUPFAM" id="SSF52540">
    <property type="entry name" value="P-loop containing nucleoside triphosphate hydrolases"/>
    <property type="match status" value="1"/>
</dbReference>
<dbReference type="InterPro" id="IPR003593">
    <property type="entry name" value="AAA+_ATPase"/>
</dbReference>
<feature type="transmembrane region" description="Helical" evidence="9">
    <location>
        <begin position="187"/>
        <end position="206"/>
    </location>
</feature>
<keyword evidence="5" id="KW-0547">Nucleotide-binding</keyword>
<evidence type="ECO:0000256" key="6">
    <source>
        <dbReference type="ARBA" id="ARBA00022840"/>
    </source>
</evidence>
<dbReference type="FunFam" id="3.40.50.300:FF:000221">
    <property type="entry name" value="Multidrug ABC transporter ATP-binding protein"/>
    <property type="match status" value="1"/>
</dbReference>
<dbReference type="GO" id="GO:0005524">
    <property type="term" value="F:ATP binding"/>
    <property type="evidence" value="ECO:0007669"/>
    <property type="project" value="UniProtKB-KW"/>
</dbReference>
<organism evidence="12 13">
    <name type="scientific">Lacipirellula limnantheis</name>
    <dbReference type="NCBI Taxonomy" id="2528024"/>
    <lineage>
        <taxon>Bacteria</taxon>
        <taxon>Pseudomonadati</taxon>
        <taxon>Planctomycetota</taxon>
        <taxon>Planctomycetia</taxon>
        <taxon>Pirellulales</taxon>
        <taxon>Lacipirellulaceae</taxon>
        <taxon>Lacipirellula</taxon>
    </lineage>
</organism>
<dbReference type="SUPFAM" id="SSF90123">
    <property type="entry name" value="ABC transporter transmembrane region"/>
    <property type="match status" value="1"/>
</dbReference>
<dbReference type="PROSITE" id="PS50893">
    <property type="entry name" value="ABC_TRANSPORTER_2"/>
    <property type="match status" value="1"/>
</dbReference>
<dbReference type="InterPro" id="IPR036640">
    <property type="entry name" value="ABC1_TM_sf"/>
</dbReference>
<dbReference type="InterPro" id="IPR039421">
    <property type="entry name" value="Type_1_exporter"/>
</dbReference>
<keyword evidence="6 12" id="KW-0067">ATP-binding</keyword>
<proteinExistence type="predicted"/>
<feature type="domain" description="ABC transmembrane type-1" evidence="11">
    <location>
        <begin position="34"/>
        <end position="330"/>
    </location>
</feature>
<dbReference type="AlphaFoldDB" id="A0A517TTD9"/>
<feature type="transmembrane region" description="Helical" evidence="9">
    <location>
        <begin position="162"/>
        <end position="181"/>
    </location>
</feature>
<dbReference type="InterPro" id="IPR027417">
    <property type="entry name" value="P-loop_NTPase"/>
</dbReference>
<dbReference type="PROSITE" id="PS00211">
    <property type="entry name" value="ABC_TRANSPORTER_1"/>
    <property type="match status" value="1"/>
</dbReference>
<name>A0A517TTD9_9BACT</name>
<evidence type="ECO:0000256" key="7">
    <source>
        <dbReference type="ARBA" id="ARBA00022989"/>
    </source>
</evidence>
<evidence type="ECO:0000259" key="10">
    <source>
        <dbReference type="PROSITE" id="PS50893"/>
    </source>
</evidence>
<keyword evidence="7 9" id="KW-1133">Transmembrane helix</keyword>
<evidence type="ECO:0000313" key="13">
    <source>
        <dbReference type="Proteomes" id="UP000317909"/>
    </source>
</evidence>
<dbReference type="InterPro" id="IPR003439">
    <property type="entry name" value="ABC_transporter-like_ATP-bd"/>
</dbReference>
<evidence type="ECO:0000256" key="4">
    <source>
        <dbReference type="ARBA" id="ARBA00022692"/>
    </source>
</evidence>
<keyword evidence="13" id="KW-1185">Reference proteome</keyword>
<dbReference type="Proteomes" id="UP000317909">
    <property type="component" value="Chromosome"/>
</dbReference>
<accession>A0A517TTD9</accession>
<gene>
    <name evidence="12" type="ORF">I41_08080</name>
</gene>
<dbReference type="SMART" id="SM00382">
    <property type="entry name" value="AAA"/>
    <property type="match status" value="1"/>
</dbReference>
<reference evidence="12 13" key="1">
    <citation type="submission" date="2019-02" db="EMBL/GenBank/DDBJ databases">
        <title>Deep-cultivation of Planctomycetes and their phenomic and genomic characterization uncovers novel biology.</title>
        <authorList>
            <person name="Wiegand S."/>
            <person name="Jogler M."/>
            <person name="Boedeker C."/>
            <person name="Pinto D."/>
            <person name="Vollmers J."/>
            <person name="Rivas-Marin E."/>
            <person name="Kohn T."/>
            <person name="Peeters S.H."/>
            <person name="Heuer A."/>
            <person name="Rast P."/>
            <person name="Oberbeckmann S."/>
            <person name="Bunk B."/>
            <person name="Jeske O."/>
            <person name="Meyerdierks A."/>
            <person name="Storesund J.E."/>
            <person name="Kallscheuer N."/>
            <person name="Luecker S."/>
            <person name="Lage O.M."/>
            <person name="Pohl T."/>
            <person name="Merkel B.J."/>
            <person name="Hornburger P."/>
            <person name="Mueller R.-W."/>
            <person name="Bruemmer F."/>
            <person name="Labrenz M."/>
            <person name="Spormann A.M."/>
            <person name="Op den Camp H."/>
            <person name="Overmann J."/>
            <person name="Amann R."/>
            <person name="Jetten M.S.M."/>
            <person name="Mascher T."/>
            <person name="Medema M.H."/>
            <person name="Devos D.P."/>
            <person name="Kaster A.-K."/>
            <person name="Ovreas L."/>
            <person name="Rohde M."/>
            <person name="Galperin M.Y."/>
            <person name="Jogler C."/>
        </authorList>
    </citation>
    <scope>NUCLEOTIDE SEQUENCE [LARGE SCALE GENOMIC DNA]</scope>
    <source>
        <strain evidence="12 13">I41</strain>
    </source>
</reference>
<protein>
    <submittedName>
        <fullName evidence="12">Multidrug export ATP-binding/permease protein</fullName>
        <ecNumber evidence="12">3.6.3.-</ecNumber>
    </submittedName>
</protein>
<dbReference type="PANTHER" id="PTHR43394">
    <property type="entry name" value="ATP-DEPENDENT PERMEASE MDL1, MITOCHONDRIAL"/>
    <property type="match status" value="1"/>
</dbReference>
<evidence type="ECO:0000256" key="3">
    <source>
        <dbReference type="ARBA" id="ARBA00022475"/>
    </source>
</evidence>
<evidence type="ECO:0000256" key="9">
    <source>
        <dbReference type="SAM" id="Phobius"/>
    </source>
</evidence>
<evidence type="ECO:0000256" key="8">
    <source>
        <dbReference type="ARBA" id="ARBA00023136"/>
    </source>
</evidence>
<dbReference type="InterPro" id="IPR011527">
    <property type="entry name" value="ABC1_TM_dom"/>
</dbReference>